<name>A0AA35KXE1_9SAUR</name>
<feature type="domain" description="Periphilin-1 C-terminal" evidence="2">
    <location>
        <begin position="372"/>
        <end position="452"/>
    </location>
</feature>
<keyword evidence="4" id="KW-1185">Reference proteome</keyword>
<feature type="compositionally biased region" description="Basic and acidic residues" evidence="1">
    <location>
        <begin position="110"/>
        <end position="125"/>
    </location>
</feature>
<evidence type="ECO:0000256" key="1">
    <source>
        <dbReference type="SAM" id="MobiDB-lite"/>
    </source>
</evidence>
<feature type="compositionally biased region" description="Basic and acidic residues" evidence="1">
    <location>
        <begin position="214"/>
        <end position="240"/>
    </location>
</feature>
<dbReference type="PANTHER" id="PTHR15836:SF4">
    <property type="entry name" value="PERIPHILIN-1"/>
    <property type="match status" value="1"/>
</dbReference>
<gene>
    <name evidence="3" type="ORF">PODLI_1B027987</name>
</gene>
<dbReference type="GO" id="GO:0005654">
    <property type="term" value="C:nucleoplasm"/>
    <property type="evidence" value="ECO:0007669"/>
    <property type="project" value="TreeGrafter"/>
</dbReference>
<accession>A0AA35KXE1</accession>
<dbReference type="InterPro" id="IPR057603">
    <property type="entry name" value="Periphilin-1_C"/>
</dbReference>
<feature type="region of interest" description="Disordered" evidence="1">
    <location>
        <begin position="1"/>
        <end position="34"/>
    </location>
</feature>
<feature type="compositionally biased region" description="Basic and acidic residues" evidence="1">
    <location>
        <begin position="159"/>
        <end position="206"/>
    </location>
</feature>
<evidence type="ECO:0000313" key="4">
    <source>
        <dbReference type="Proteomes" id="UP001178461"/>
    </source>
</evidence>
<dbReference type="Pfam" id="PF25234">
    <property type="entry name" value="Periphilin_C"/>
    <property type="match status" value="1"/>
</dbReference>
<dbReference type="AlphaFoldDB" id="A0AA35KXE1"/>
<dbReference type="GO" id="GO:0097355">
    <property type="term" value="P:protein localization to heterochromatin"/>
    <property type="evidence" value="ECO:0007669"/>
    <property type="project" value="TreeGrafter"/>
</dbReference>
<feature type="compositionally biased region" description="Polar residues" evidence="1">
    <location>
        <begin position="263"/>
        <end position="302"/>
    </location>
</feature>
<evidence type="ECO:0000313" key="3">
    <source>
        <dbReference type="EMBL" id="CAI5785464.1"/>
    </source>
</evidence>
<proteinExistence type="predicted"/>
<dbReference type="CDD" id="cd22896">
    <property type="entry name" value="periphilin-like"/>
    <property type="match status" value="1"/>
</dbReference>
<dbReference type="InterPro" id="IPR028851">
    <property type="entry name" value="Pphln1"/>
</dbReference>
<dbReference type="Proteomes" id="UP001178461">
    <property type="component" value="Chromosome 10"/>
</dbReference>
<dbReference type="GO" id="GO:0045814">
    <property type="term" value="P:negative regulation of gene expression, epigenetic"/>
    <property type="evidence" value="ECO:0007669"/>
    <property type="project" value="TreeGrafter"/>
</dbReference>
<dbReference type="GO" id="GO:0045892">
    <property type="term" value="P:negative regulation of DNA-templated transcription"/>
    <property type="evidence" value="ECO:0007669"/>
    <property type="project" value="InterPro"/>
</dbReference>
<organism evidence="3 4">
    <name type="scientific">Podarcis lilfordi</name>
    <name type="common">Lilford's wall lizard</name>
    <dbReference type="NCBI Taxonomy" id="74358"/>
    <lineage>
        <taxon>Eukaryota</taxon>
        <taxon>Metazoa</taxon>
        <taxon>Chordata</taxon>
        <taxon>Craniata</taxon>
        <taxon>Vertebrata</taxon>
        <taxon>Euteleostomi</taxon>
        <taxon>Lepidosauria</taxon>
        <taxon>Squamata</taxon>
        <taxon>Bifurcata</taxon>
        <taxon>Unidentata</taxon>
        <taxon>Episquamata</taxon>
        <taxon>Laterata</taxon>
        <taxon>Lacertibaenia</taxon>
        <taxon>Lacertidae</taxon>
        <taxon>Podarcis</taxon>
    </lineage>
</organism>
<feature type="region of interest" description="Disordered" evidence="1">
    <location>
        <begin position="110"/>
        <end position="356"/>
    </location>
</feature>
<protein>
    <submittedName>
        <fullName evidence="3">Periphilin 1</fullName>
    </submittedName>
</protein>
<dbReference type="PANTHER" id="PTHR15836">
    <property type="entry name" value="PERIPHILIN 1"/>
    <property type="match status" value="1"/>
</dbReference>
<reference evidence="3" key="1">
    <citation type="submission" date="2022-12" db="EMBL/GenBank/DDBJ databases">
        <authorList>
            <person name="Alioto T."/>
            <person name="Alioto T."/>
            <person name="Gomez Garrido J."/>
        </authorList>
    </citation>
    <scope>NUCLEOTIDE SEQUENCE</scope>
</reference>
<feature type="compositionally biased region" description="Polar residues" evidence="1">
    <location>
        <begin position="1"/>
        <end position="10"/>
    </location>
</feature>
<feature type="compositionally biased region" description="Basic and acidic residues" evidence="1">
    <location>
        <begin position="311"/>
        <end position="324"/>
    </location>
</feature>
<sequence length="460" mass="52290">MGRLVSTPSKPGSRRGRSTHWGCEGLRTPPHTSEGTNLLGFKTLLKKEQNANLDNTARFGLATRLMHTTGTTVVLQDSLRVGLKPTDSLSKVAYRRDDVWSDERYDYDRLPRERLPPRPDEDYAREVNFANKKPPLPERPGEGSYSRYEYSHAPVGYRDYGDGRGFAHERRSGPPHRMDDPGYRWQRDDHPAGRQPDYRDPRDGMRRKPVYPHYARDRSPHKRDSPYFRESPVSRRDSPHSRSGSSVSSRSYSPDRSKAYAYHQSQHSRSMSSLPKRNISQQGKEKSASQSLKTSRDVSPSGTAAGPPSKALDKSSRLSEKELAEAASRWAAEKAEKTDTSSVPEISDYEAASSEPLYAERHEETGASIPDNNELFEDSPHVSRSKAIAAKTKEIEQVYRQDCETFGAVVKMLIEKDPALEKPIQFSLRQNLHEIGERCIEELKHFIAEYDTVRHEFEES</sequence>
<dbReference type="EMBL" id="OX395135">
    <property type="protein sequence ID" value="CAI5785464.1"/>
    <property type="molecule type" value="Genomic_DNA"/>
</dbReference>
<feature type="compositionally biased region" description="Low complexity" evidence="1">
    <location>
        <begin position="241"/>
        <end position="252"/>
    </location>
</feature>
<evidence type="ECO:0000259" key="2">
    <source>
        <dbReference type="Pfam" id="PF25234"/>
    </source>
</evidence>